<dbReference type="SUPFAM" id="SSF53335">
    <property type="entry name" value="S-adenosyl-L-methionine-dependent methyltransferases"/>
    <property type="match status" value="1"/>
</dbReference>
<dbReference type="RefSeq" id="WP_145030486.1">
    <property type="nucleotide sequence ID" value="NZ_CP036271.1"/>
</dbReference>
<reference evidence="6 7" key="1">
    <citation type="submission" date="2019-02" db="EMBL/GenBank/DDBJ databases">
        <title>Deep-cultivation of Planctomycetes and their phenomic and genomic characterization uncovers novel biology.</title>
        <authorList>
            <person name="Wiegand S."/>
            <person name="Jogler M."/>
            <person name="Boedeker C."/>
            <person name="Pinto D."/>
            <person name="Vollmers J."/>
            <person name="Rivas-Marin E."/>
            <person name="Kohn T."/>
            <person name="Peeters S.H."/>
            <person name="Heuer A."/>
            <person name="Rast P."/>
            <person name="Oberbeckmann S."/>
            <person name="Bunk B."/>
            <person name="Jeske O."/>
            <person name="Meyerdierks A."/>
            <person name="Storesund J.E."/>
            <person name="Kallscheuer N."/>
            <person name="Luecker S."/>
            <person name="Lage O.M."/>
            <person name="Pohl T."/>
            <person name="Merkel B.J."/>
            <person name="Hornburger P."/>
            <person name="Mueller R.-W."/>
            <person name="Bruemmer F."/>
            <person name="Labrenz M."/>
            <person name="Spormann A.M."/>
            <person name="Op den Camp H."/>
            <person name="Overmann J."/>
            <person name="Amann R."/>
            <person name="Jetten M.S.M."/>
            <person name="Mascher T."/>
            <person name="Medema M.H."/>
            <person name="Devos D.P."/>
            <person name="Kaster A.-K."/>
            <person name="Ovreas L."/>
            <person name="Rohde M."/>
            <person name="Galperin M.Y."/>
            <person name="Jogler C."/>
        </authorList>
    </citation>
    <scope>NUCLEOTIDE SEQUENCE [LARGE SCALE GENOMIC DNA]</scope>
    <source>
        <strain evidence="6 7">Pan44</strain>
    </source>
</reference>
<name>A0A517SEX8_9PLAN</name>
<sequence length="220" mass="24890">MNPTWQSDDGSVRLFLADCHAVIPSLPKVDTVVTDPPWGIRNKCDYSRFTGGRRAAKRTKSRDYKPILGDDRPFDPSFLLKLGRQKIIWGWNHFADRLPRGTCLVWIKRNEPAYGSFCSDAEVAWFSKGKGVYLKKDLSHNALQHRRVHPTQKPVSLMEWCIRKTAGDMVLDPYMGSGSTGVACVQLGRSFIGIEQDPTYFVAARERIRSAIESTRSARS</sequence>
<dbReference type="Proteomes" id="UP000315700">
    <property type="component" value="Chromosome"/>
</dbReference>
<evidence type="ECO:0000256" key="1">
    <source>
        <dbReference type="ARBA" id="ARBA00006594"/>
    </source>
</evidence>
<dbReference type="EC" id="2.1.1.-" evidence="4"/>
<dbReference type="PRINTS" id="PR00508">
    <property type="entry name" value="S21N4MTFRASE"/>
</dbReference>
<evidence type="ECO:0000313" key="7">
    <source>
        <dbReference type="Proteomes" id="UP000315700"/>
    </source>
</evidence>
<dbReference type="Gene3D" id="3.40.50.150">
    <property type="entry name" value="Vaccinia Virus protein VP39"/>
    <property type="match status" value="1"/>
</dbReference>
<dbReference type="PANTHER" id="PTHR13370:SF3">
    <property type="entry name" value="TRNA (GUANINE(10)-N2)-METHYLTRANSFERASE HOMOLOG"/>
    <property type="match status" value="1"/>
</dbReference>
<dbReference type="Pfam" id="PF01555">
    <property type="entry name" value="N6_N4_Mtase"/>
    <property type="match status" value="1"/>
</dbReference>
<dbReference type="InterPro" id="IPR029063">
    <property type="entry name" value="SAM-dependent_MTases_sf"/>
</dbReference>
<evidence type="ECO:0000256" key="4">
    <source>
        <dbReference type="RuleBase" id="RU362026"/>
    </source>
</evidence>
<proteinExistence type="inferred from homology"/>
<evidence type="ECO:0000256" key="2">
    <source>
        <dbReference type="ARBA" id="ARBA00022603"/>
    </source>
</evidence>
<organism evidence="6 7">
    <name type="scientific">Caulifigura coniformis</name>
    <dbReference type="NCBI Taxonomy" id="2527983"/>
    <lineage>
        <taxon>Bacteria</taxon>
        <taxon>Pseudomonadati</taxon>
        <taxon>Planctomycetota</taxon>
        <taxon>Planctomycetia</taxon>
        <taxon>Planctomycetales</taxon>
        <taxon>Planctomycetaceae</taxon>
        <taxon>Caulifigura</taxon>
    </lineage>
</organism>
<dbReference type="AlphaFoldDB" id="A0A517SEX8"/>
<protein>
    <recommendedName>
        <fullName evidence="4">Methyltransferase</fullName>
        <ecNumber evidence="4">2.1.1.-</ecNumber>
    </recommendedName>
</protein>
<dbReference type="InParanoid" id="A0A517SEX8"/>
<dbReference type="GO" id="GO:0008170">
    <property type="term" value="F:N-methyltransferase activity"/>
    <property type="evidence" value="ECO:0007669"/>
    <property type="project" value="InterPro"/>
</dbReference>
<comment type="similarity">
    <text evidence="1 4">Belongs to the N(4)/N(6)-methyltransferase family.</text>
</comment>
<keyword evidence="2 6" id="KW-0489">Methyltransferase</keyword>
<evidence type="ECO:0000313" key="6">
    <source>
        <dbReference type="EMBL" id="QDT54647.1"/>
    </source>
</evidence>
<dbReference type="GO" id="GO:0003677">
    <property type="term" value="F:DNA binding"/>
    <property type="evidence" value="ECO:0007669"/>
    <property type="project" value="InterPro"/>
</dbReference>
<dbReference type="PROSITE" id="PS00092">
    <property type="entry name" value="N6_MTASE"/>
    <property type="match status" value="1"/>
</dbReference>
<evidence type="ECO:0000256" key="3">
    <source>
        <dbReference type="ARBA" id="ARBA00022679"/>
    </source>
</evidence>
<dbReference type="GO" id="GO:0005737">
    <property type="term" value="C:cytoplasm"/>
    <property type="evidence" value="ECO:0007669"/>
    <property type="project" value="TreeGrafter"/>
</dbReference>
<dbReference type="InterPro" id="IPR001091">
    <property type="entry name" value="RM_Methyltransferase"/>
</dbReference>
<dbReference type="OrthoDB" id="9773571at2"/>
<dbReference type="EMBL" id="CP036271">
    <property type="protein sequence ID" value="QDT54647.1"/>
    <property type="molecule type" value="Genomic_DNA"/>
</dbReference>
<feature type="domain" description="DNA methylase N-4/N-6" evidence="5">
    <location>
        <begin position="137"/>
        <end position="204"/>
    </location>
</feature>
<keyword evidence="7" id="KW-1185">Reference proteome</keyword>
<keyword evidence="3 6" id="KW-0808">Transferase</keyword>
<dbReference type="PANTHER" id="PTHR13370">
    <property type="entry name" value="RNA METHYLASE-RELATED"/>
    <property type="match status" value="1"/>
</dbReference>
<dbReference type="REBASE" id="356985">
    <property type="entry name" value="M.PbaPan44ORF26820P"/>
</dbReference>
<dbReference type="GO" id="GO:0032259">
    <property type="term" value="P:methylation"/>
    <property type="evidence" value="ECO:0007669"/>
    <property type="project" value="UniProtKB-KW"/>
</dbReference>
<dbReference type="InterPro" id="IPR002052">
    <property type="entry name" value="DNA_methylase_N6_adenine_CS"/>
</dbReference>
<evidence type="ECO:0000259" key="5">
    <source>
        <dbReference type="Pfam" id="PF01555"/>
    </source>
</evidence>
<dbReference type="InterPro" id="IPR002941">
    <property type="entry name" value="DNA_methylase_N4/N6"/>
</dbReference>
<gene>
    <name evidence="6" type="primary">dpnA_1</name>
    <name evidence="6" type="ORF">Pan44_26820</name>
</gene>
<dbReference type="GO" id="GO:0009007">
    <property type="term" value="F:site-specific DNA-methyltransferase (adenine-specific) activity"/>
    <property type="evidence" value="ECO:0007669"/>
    <property type="project" value="TreeGrafter"/>
</dbReference>
<accession>A0A517SEX8</accession>
<dbReference type="KEGG" id="ccos:Pan44_26820"/>